<dbReference type="InterPro" id="IPR000504">
    <property type="entry name" value="RRM_dom"/>
</dbReference>
<evidence type="ECO:0000256" key="4">
    <source>
        <dbReference type="SAM" id="MobiDB-lite"/>
    </source>
</evidence>
<keyword evidence="1 3" id="KW-0694">RNA-binding</keyword>
<dbReference type="Proteomes" id="UP000614601">
    <property type="component" value="Unassembled WGS sequence"/>
</dbReference>
<reference evidence="7" key="1">
    <citation type="submission" date="2020-09" db="EMBL/GenBank/DDBJ databases">
        <authorList>
            <person name="Kikuchi T."/>
        </authorList>
    </citation>
    <scope>NUCLEOTIDE SEQUENCE</scope>
    <source>
        <strain evidence="7">SH1</strain>
    </source>
</reference>
<feature type="region of interest" description="Disordered" evidence="4">
    <location>
        <begin position="261"/>
        <end position="304"/>
    </location>
</feature>
<organism evidence="7 8">
    <name type="scientific">Bursaphelenchus okinawaensis</name>
    <dbReference type="NCBI Taxonomy" id="465554"/>
    <lineage>
        <taxon>Eukaryota</taxon>
        <taxon>Metazoa</taxon>
        <taxon>Ecdysozoa</taxon>
        <taxon>Nematoda</taxon>
        <taxon>Chromadorea</taxon>
        <taxon>Rhabditida</taxon>
        <taxon>Tylenchina</taxon>
        <taxon>Tylenchomorpha</taxon>
        <taxon>Aphelenchoidea</taxon>
        <taxon>Aphelenchoididae</taxon>
        <taxon>Bursaphelenchus</taxon>
    </lineage>
</organism>
<feature type="domain" description="RRM" evidence="5">
    <location>
        <begin position="2"/>
        <end position="72"/>
    </location>
</feature>
<protein>
    <recommendedName>
        <fullName evidence="9">RRM domain-containing protein</fullName>
    </recommendedName>
</protein>
<feature type="region of interest" description="Disordered" evidence="4">
    <location>
        <begin position="93"/>
        <end position="122"/>
    </location>
</feature>
<feature type="compositionally biased region" description="Polar residues" evidence="4">
    <location>
        <begin position="202"/>
        <end position="221"/>
    </location>
</feature>
<dbReference type="Gene3D" id="3.30.70.330">
    <property type="match status" value="1"/>
</dbReference>
<dbReference type="InterPro" id="IPR001878">
    <property type="entry name" value="Znf_CCHC"/>
</dbReference>
<dbReference type="GO" id="GO:0008270">
    <property type="term" value="F:zinc ion binding"/>
    <property type="evidence" value="ECO:0007669"/>
    <property type="project" value="UniProtKB-KW"/>
</dbReference>
<dbReference type="InterPro" id="IPR050502">
    <property type="entry name" value="Euk_RNA-bind_prot"/>
</dbReference>
<evidence type="ECO:0000256" key="2">
    <source>
        <dbReference type="PROSITE-ProRule" id="PRU00047"/>
    </source>
</evidence>
<dbReference type="Proteomes" id="UP000783686">
    <property type="component" value="Unassembled WGS sequence"/>
</dbReference>
<dbReference type="EMBL" id="CAJFDH010000005">
    <property type="protein sequence ID" value="CAD5225041.1"/>
    <property type="molecule type" value="Genomic_DNA"/>
</dbReference>
<dbReference type="InterPro" id="IPR035979">
    <property type="entry name" value="RBD_domain_sf"/>
</dbReference>
<keyword evidence="8" id="KW-1185">Reference proteome</keyword>
<feature type="compositionally biased region" description="Low complexity" evidence="4">
    <location>
        <begin position="261"/>
        <end position="293"/>
    </location>
</feature>
<proteinExistence type="predicted"/>
<accession>A0A811LA05</accession>
<feature type="region of interest" description="Disordered" evidence="4">
    <location>
        <begin position="202"/>
        <end position="224"/>
    </location>
</feature>
<dbReference type="GO" id="GO:0005634">
    <property type="term" value="C:nucleus"/>
    <property type="evidence" value="ECO:0007669"/>
    <property type="project" value="TreeGrafter"/>
</dbReference>
<gene>
    <name evidence="7" type="ORF">BOKJ2_LOCUS11380</name>
</gene>
<dbReference type="PROSITE" id="PS50102">
    <property type="entry name" value="RRM"/>
    <property type="match status" value="1"/>
</dbReference>
<dbReference type="SMART" id="SM00360">
    <property type="entry name" value="RRM"/>
    <property type="match status" value="1"/>
</dbReference>
<name>A0A811LA05_9BILA</name>
<dbReference type="OrthoDB" id="79941at2759"/>
<dbReference type="GO" id="GO:0003729">
    <property type="term" value="F:mRNA binding"/>
    <property type="evidence" value="ECO:0007669"/>
    <property type="project" value="TreeGrafter"/>
</dbReference>
<evidence type="ECO:0000256" key="1">
    <source>
        <dbReference type="ARBA" id="ARBA00022884"/>
    </source>
</evidence>
<dbReference type="InterPro" id="IPR012677">
    <property type="entry name" value="Nucleotide-bd_a/b_plait_sf"/>
</dbReference>
<dbReference type="PROSITE" id="PS50158">
    <property type="entry name" value="ZF_CCHC"/>
    <property type="match status" value="1"/>
</dbReference>
<evidence type="ECO:0000313" key="7">
    <source>
        <dbReference type="EMBL" id="CAD5225041.1"/>
    </source>
</evidence>
<comment type="caution">
    <text evidence="7">The sequence shown here is derived from an EMBL/GenBank/DDBJ whole genome shotgun (WGS) entry which is preliminary data.</text>
</comment>
<evidence type="ECO:0000259" key="6">
    <source>
        <dbReference type="PROSITE" id="PS50158"/>
    </source>
</evidence>
<feature type="domain" description="CCHC-type" evidence="6">
    <location>
        <begin position="83"/>
        <end position="99"/>
    </location>
</feature>
<keyword evidence="2" id="KW-0863">Zinc-finger</keyword>
<dbReference type="PANTHER" id="PTHR48025:SF26">
    <property type="entry name" value="HETEROGENEOUS NUCLEAR RIBONUCLEOPROTEIN M-RELATED"/>
    <property type="match status" value="1"/>
</dbReference>
<keyword evidence="2" id="KW-0479">Metal-binding</keyword>
<evidence type="ECO:0000313" key="8">
    <source>
        <dbReference type="Proteomes" id="UP000614601"/>
    </source>
</evidence>
<feature type="compositionally biased region" description="Basic and acidic residues" evidence="4">
    <location>
        <begin position="93"/>
        <end position="120"/>
    </location>
</feature>
<dbReference type="Pfam" id="PF00076">
    <property type="entry name" value="RRM_1"/>
    <property type="match status" value="1"/>
</dbReference>
<evidence type="ECO:0008006" key="9">
    <source>
        <dbReference type="Google" id="ProtNLM"/>
    </source>
</evidence>
<dbReference type="AlphaFoldDB" id="A0A811LA05"/>
<dbReference type="SUPFAM" id="SSF54928">
    <property type="entry name" value="RNA-binding domain, RBD"/>
    <property type="match status" value="1"/>
</dbReference>
<keyword evidence="2" id="KW-0862">Zinc</keyword>
<sequence length="321" mass="35638">MVKLFVGNLAEGIDSSRLRNLFLQYVQVQECDVLKNFAFVHVVTEEDAELVINKLEKYNLDGREIHIERSTSRLRKEPGMGDKCYTCGATDHKTPNCPQEDGRKGNKRKLEIGDNGDRKKPLLTTVNPALQFPVATDTDPELPCPQNPELRNLYSQYMESRTKYFFYRERLSKELSMQPQIATAPAASVPVVARFDMTKANPQVQVKTSQPPYSSPHNPTPQAYMPTAATQMYQPPAVQSSYSSSYATVAHLKPQPALAAPYSSQQASAPYSNQSPAAPYQRLSQGTTSSGTPPSAPYAKQGATYRTPASAMYATVQNYNR</sequence>
<dbReference type="EMBL" id="CAJFCW020000005">
    <property type="protein sequence ID" value="CAG9120410.1"/>
    <property type="molecule type" value="Genomic_DNA"/>
</dbReference>
<dbReference type="PANTHER" id="PTHR48025">
    <property type="entry name" value="OS02G0815200 PROTEIN"/>
    <property type="match status" value="1"/>
</dbReference>
<evidence type="ECO:0000256" key="3">
    <source>
        <dbReference type="PROSITE-ProRule" id="PRU00176"/>
    </source>
</evidence>
<evidence type="ECO:0000259" key="5">
    <source>
        <dbReference type="PROSITE" id="PS50102"/>
    </source>
</evidence>